<protein>
    <submittedName>
        <fullName evidence="3">Uncharacterized protein</fullName>
    </submittedName>
</protein>
<sequence length="603" mass="60559">MSSWVMAVEVTPSELVAVQVDRASGADDGAPLPRSAPLEADGDAVDRLADAFSVLLEDAGRPGALVVATPADTERRRFEEIAEATALVGLPAPSWLPGPVATVGRRLAAAVEVGGRAVVLDARDGALTAWPVVRTADGAEVGARGPVATGTRLDQLLLGVVRAQLTSLDPTAHTVGGPRPGARGAGDTRGDAARLRREVRRARTRLAETDATEVRVSAGEHTVTVDRGVFEQLVEHALRETVSEIERSGPTGPGDDAADVLVLADRATPLARRLAGLVGDADSALVVAAGDDGVRGLAALLLPARPRSTRAASGAQAIRARRTVGTPSAPVGVGAAVGASGAAPALDEPPAPREPRTPPRGLPDVGDPVPDRPRPEPVHAEAVPAGPSSTPERPEESTAVDAPPVRDREGDPADHGDLVAEDAGQDLGVAEPVPGIPAARLPSTPVQAQRGSEGWPQAFGTGARAAGAAPALVAGGDRERVPNGVGGHATLAAARPHEARPTSDAPPGTSGPFGRPTDPEPAPSAATPGTGPVVRARRGPDTAPQPVAAATTAARPPRGAVPVLVVLLLVAVLAAVGVLVLGPDGISAAFGGLGAGAALLLSW</sequence>
<dbReference type="Proteomes" id="UP000535890">
    <property type="component" value="Unassembled WGS sequence"/>
</dbReference>
<accession>A0A7Y9DZ21</accession>
<feature type="compositionally biased region" description="Basic and acidic residues" evidence="1">
    <location>
        <begin position="404"/>
        <end position="418"/>
    </location>
</feature>
<dbReference type="AlphaFoldDB" id="A0A7Y9DZ21"/>
<feature type="compositionally biased region" description="Low complexity" evidence="1">
    <location>
        <begin position="523"/>
        <end position="532"/>
    </location>
</feature>
<evidence type="ECO:0000256" key="1">
    <source>
        <dbReference type="SAM" id="MobiDB-lite"/>
    </source>
</evidence>
<feature type="compositionally biased region" description="Basic and acidic residues" evidence="1">
    <location>
        <begin position="369"/>
        <end position="379"/>
    </location>
</feature>
<evidence type="ECO:0000313" key="3">
    <source>
        <dbReference type="EMBL" id="NYD38179.1"/>
    </source>
</evidence>
<proteinExistence type="predicted"/>
<evidence type="ECO:0000256" key="2">
    <source>
        <dbReference type="SAM" id="Phobius"/>
    </source>
</evidence>
<organism evidence="3 4">
    <name type="scientific">Actinomycetospora corticicola</name>
    <dbReference type="NCBI Taxonomy" id="663602"/>
    <lineage>
        <taxon>Bacteria</taxon>
        <taxon>Bacillati</taxon>
        <taxon>Actinomycetota</taxon>
        <taxon>Actinomycetes</taxon>
        <taxon>Pseudonocardiales</taxon>
        <taxon>Pseudonocardiaceae</taxon>
        <taxon>Actinomycetospora</taxon>
    </lineage>
</organism>
<comment type="caution">
    <text evidence="3">The sequence shown here is derived from an EMBL/GenBank/DDBJ whole genome shotgun (WGS) entry which is preliminary data.</text>
</comment>
<feature type="region of interest" description="Disordered" evidence="1">
    <location>
        <begin position="170"/>
        <end position="191"/>
    </location>
</feature>
<reference evidence="3 4" key="1">
    <citation type="submission" date="2020-07" db="EMBL/GenBank/DDBJ databases">
        <title>Sequencing the genomes of 1000 actinobacteria strains.</title>
        <authorList>
            <person name="Klenk H.-P."/>
        </authorList>
    </citation>
    <scope>NUCLEOTIDE SEQUENCE [LARGE SCALE GENOMIC DNA]</scope>
    <source>
        <strain evidence="3 4">DSM 45772</strain>
    </source>
</reference>
<feature type="transmembrane region" description="Helical" evidence="2">
    <location>
        <begin position="560"/>
        <end position="580"/>
    </location>
</feature>
<feature type="compositionally biased region" description="Low complexity" evidence="1">
    <location>
        <begin position="323"/>
        <end position="345"/>
    </location>
</feature>
<keyword evidence="2" id="KW-1133">Transmembrane helix</keyword>
<keyword evidence="4" id="KW-1185">Reference proteome</keyword>
<feature type="compositionally biased region" description="Low complexity" evidence="1">
    <location>
        <begin position="542"/>
        <end position="554"/>
    </location>
</feature>
<keyword evidence="2" id="KW-0812">Transmembrane</keyword>
<evidence type="ECO:0000313" key="4">
    <source>
        <dbReference type="Proteomes" id="UP000535890"/>
    </source>
</evidence>
<feature type="region of interest" description="Disordered" evidence="1">
    <location>
        <begin position="307"/>
        <end position="461"/>
    </location>
</feature>
<gene>
    <name evidence="3" type="ORF">BJ983_004281</name>
</gene>
<dbReference type="EMBL" id="JACCBN010000001">
    <property type="protein sequence ID" value="NYD38179.1"/>
    <property type="molecule type" value="Genomic_DNA"/>
</dbReference>
<dbReference type="RefSeq" id="WP_179795662.1">
    <property type="nucleotide sequence ID" value="NZ_BAABHP010000020.1"/>
</dbReference>
<name>A0A7Y9DZ21_9PSEU</name>
<feature type="region of interest" description="Disordered" evidence="1">
    <location>
        <begin position="492"/>
        <end position="554"/>
    </location>
</feature>
<keyword evidence="2" id="KW-0472">Membrane</keyword>